<proteinExistence type="predicted"/>
<evidence type="ECO:0000256" key="1">
    <source>
        <dbReference type="SAM" id="MobiDB-lite"/>
    </source>
</evidence>
<dbReference type="GO" id="GO:0003676">
    <property type="term" value="F:nucleic acid binding"/>
    <property type="evidence" value="ECO:0007669"/>
    <property type="project" value="InterPro"/>
</dbReference>
<protein>
    <submittedName>
        <fullName evidence="2">Transposase</fullName>
    </submittedName>
</protein>
<evidence type="ECO:0000313" key="2">
    <source>
        <dbReference type="EMBL" id="DAE02091.1"/>
    </source>
</evidence>
<dbReference type="EMBL" id="BK015340">
    <property type="protein sequence ID" value="DAE02091.1"/>
    <property type="molecule type" value="Genomic_DNA"/>
</dbReference>
<dbReference type="InterPro" id="IPR012337">
    <property type="entry name" value="RNaseH-like_sf"/>
</dbReference>
<dbReference type="InterPro" id="IPR036397">
    <property type="entry name" value="RNaseH_sf"/>
</dbReference>
<accession>A0A8S5P6N2</accession>
<dbReference type="Gene3D" id="3.30.420.10">
    <property type="entry name" value="Ribonuclease H-like superfamily/Ribonuclease H"/>
    <property type="match status" value="1"/>
</dbReference>
<name>A0A8S5P6N2_9CAUD</name>
<reference evidence="2" key="1">
    <citation type="journal article" date="2021" name="Proc. Natl. Acad. Sci. U.S.A.">
        <title>A Catalog of Tens of Thousands of Viruses from Human Metagenomes Reveals Hidden Associations with Chronic Diseases.</title>
        <authorList>
            <person name="Tisza M.J."/>
            <person name="Buck C.B."/>
        </authorList>
    </citation>
    <scope>NUCLEOTIDE SEQUENCE</scope>
    <source>
        <strain evidence="2">Ct1Eo1</strain>
    </source>
</reference>
<dbReference type="SUPFAM" id="SSF53098">
    <property type="entry name" value="Ribonuclease H-like"/>
    <property type="match status" value="1"/>
</dbReference>
<organism evidence="2">
    <name type="scientific">Siphoviridae sp. ct1Eo1</name>
    <dbReference type="NCBI Taxonomy" id="2825307"/>
    <lineage>
        <taxon>Viruses</taxon>
        <taxon>Duplodnaviria</taxon>
        <taxon>Heunggongvirae</taxon>
        <taxon>Uroviricota</taxon>
        <taxon>Caudoviricetes</taxon>
    </lineage>
</organism>
<feature type="region of interest" description="Disordered" evidence="1">
    <location>
        <begin position="502"/>
        <end position="525"/>
    </location>
</feature>
<sequence length="545" mass="60289">MAILPDHSFNAFSAGRSGRPRKVELTDEQKKELAALYLATNATRKSGSMTLAWSIFASQQPELGWDAAAKSSKHTIPAVAREVMEHARPMVGFHRGGERKLRESAYSPGLLRRNLDGGLLRAGQRASWDDATINFGVCVPWPWRGSGDKCAEKYGVRLGRFQLLACHDDATSFIPAYSYVIRYEQTYRGEDVAGAMIRTCRDVGIFDAFVLEGGVWKSDRVQRLLDGLGIHHIDAKGRPQCKLVENFFNRLWSVLSVVPGQVGRYQAENKSTSEKYVACRNGRQDPRTLFPMLTDALAAIDWAINYLNTHPIESREYGKWIPRERWEADLKAQPMRQVDADFSWLQAPAIVKRKVVRGMLRATVPGPLGVPQRWSFSAPWLWTEEGKELMLHFDPLGEWPLSAIVTAPGSVKVLGEVSCTNPVSMGGCGEDISLQIRQIVRTEYRLLTATGKTGRESTLRALNGQTSIAQGVKGQDGDASADAPPDAVQVPAKVRASKLADPLSRAAAEDSRSTVPQPITPATRDDFAAMRRRARQANTATTLNF</sequence>